<evidence type="ECO:0000256" key="1">
    <source>
        <dbReference type="SAM" id="MobiDB-lite"/>
    </source>
</evidence>
<feature type="region of interest" description="Disordered" evidence="1">
    <location>
        <begin position="572"/>
        <end position="611"/>
    </location>
</feature>
<gene>
    <name evidence="4" type="primary">btbd18</name>
</gene>
<keyword evidence="2" id="KW-0472">Membrane</keyword>
<proteinExistence type="predicted"/>
<dbReference type="InParanoid" id="A0A6I8S654"/>
<dbReference type="AlphaFoldDB" id="A0A6I8S654"/>
<dbReference type="Pfam" id="PF00651">
    <property type="entry name" value="BTB"/>
    <property type="match status" value="1"/>
</dbReference>
<keyword evidence="2" id="KW-1133">Transmembrane helix</keyword>
<dbReference type="InterPro" id="IPR042915">
    <property type="entry name" value="BTBD18"/>
</dbReference>
<dbReference type="GO" id="GO:0032968">
    <property type="term" value="P:positive regulation of transcription elongation by RNA polymerase II"/>
    <property type="evidence" value="ECO:0007669"/>
    <property type="project" value="InterPro"/>
</dbReference>
<dbReference type="InterPro" id="IPR011333">
    <property type="entry name" value="SKP1/BTB/POZ_sf"/>
</dbReference>
<dbReference type="SUPFAM" id="SSF54695">
    <property type="entry name" value="POZ domain"/>
    <property type="match status" value="1"/>
</dbReference>
<dbReference type="SMART" id="SM00225">
    <property type="entry name" value="BTB"/>
    <property type="match status" value="1"/>
</dbReference>
<reference evidence="4" key="2">
    <citation type="submission" date="2020-05" db="UniProtKB">
        <authorList>
            <consortium name="Ensembl"/>
        </authorList>
    </citation>
    <scope>IDENTIFICATION</scope>
</reference>
<evidence type="ECO:0000259" key="3">
    <source>
        <dbReference type="PROSITE" id="PS50097"/>
    </source>
</evidence>
<organism evidence="4">
    <name type="scientific">Xenopus tropicalis</name>
    <name type="common">Western clawed frog</name>
    <name type="synonym">Silurana tropicalis</name>
    <dbReference type="NCBI Taxonomy" id="8364"/>
    <lineage>
        <taxon>Eukaryota</taxon>
        <taxon>Metazoa</taxon>
        <taxon>Chordata</taxon>
        <taxon>Craniata</taxon>
        <taxon>Vertebrata</taxon>
        <taxon>Euteleostomi</taxon>
        <taxon>Amphibia</taxon>
        <taxon>Batrachia</taxon>
        <taxon>Anura</taxon>
        <taxon>Pipoidea</taxon>
        <taxon>Pipidae</taxon>
        <taxon>Xenopodinae</taxon>
        <taxon>Xenopus</taxon>
        <taxon>Silurana</taxon>
    </lineage>
</organism>
<evidence type="ECO:0000256" key="2">
    <source>
        <dbReference type="SAM" id="Phobius"/>
    </source>
</evidence>
<protein>
    <submittedName>
        <fullName evidence="4">BTB domain containing 18</fullName>
    </submittedName>
</protein>
<feature type="transmembrane region" description="Helical" evidence="2">
    <location>
        <begin position="12"/>
        <end position="34"/>
    </location>
</feature>
<feature type="domain" description="BTB" evidence="3">
    <location>
        <begin position="40"/>
        <end position="121"/>
    </location>
</feature>
<dbReference type="InterPro" id="IPR000210">
    <property type="entry name" value="BTB/POZ_dom"/>
</dbReference>
<dbReference type="Ensembl" id="ENSXETT00000100168">
    <property type="protein sequence ID" value="ENSXETP00000090335"/>
    <property type="gene ID" value="ENSXETG00000034423"/>
</dbReference>
<dbReference type="PANTHER" id="PTHR47639">
    <property type="entry name" value="BTB/POZ DOMAIN-CONTAINING PROTEIN 18"/>
    <property type="match status" value="1"/>
</dbReference>
<dbReference type="PROSITE" id="PS50097">
    <property type="entry name" value="BTB"/>
    <property type="match status" value="1"/>
</dbReference>
<keyword evidence="2" id="KW-0812">Transmembrane</keyword>
<dbReference type="CDD" id="cd18293">
    <property type="entry name" value="BTB_POZ_BTBD18"/>
    <property type="match status" value="1"/>
</dbReference>
<dbReference type="Bgee" id="ENSXETG00000034423">
    <property type="expression patterns" value="Expressed in ovary and 7 other cell types or tissues"/>
</dbReference>
<reference evidence="4" key="1">
    <citation type="journal article" date="2010" name="Science">
        <title>The genome of the Western clawed frog Xenopus tropicalis.</title>
        <authorList>
            <person name="Hellsten U."/>
            <person name="Harland R.M."/>
            <person name="Gilchrist M.J."/>
            <person name="Hendrix D."/>
            <person name="Jurka J."/>
            <person name="Kapitonov V."/>
            <person name="Ovcharenko I."/>
            <person name="Putnam N.H."/>
            <person name="Shu S."/>
            <person name="Taher L."/>
            <person name="Blitz I.L."/>
            <person name="Blumberg B."/>
            <person name="Dichmann D.S."/>
            <person name="Dubchak I."/>
            <person name="Amaya E."/>
            <person name="Detter J.C."/>
            <person name="Fletcher R."/>
            <person name="Gerhard D.S."/>
            <person name="Goodstein D."/>
            <person name="Graves T."/>
            <person name="Grigoriev I.V."/>
            <person name="Grimwood J."/>
            <person name="Kawashima T."/>
            <person name="Lindquist E."/>
            <person name="Lucas S.M."/>
            <person name="Mead P.E."/>
            <person name="Mitros T."/>
            <person name="Ogino H."/>
            <person name="Ohta Y."/>
            <person name="Poliakov A.V."/>
            <person name="Pollet N."/>
            <person name="Robert J."/>
            <person name="Salamov A."/>
            <person name="Sater A.K."/>
            <person name="Schmutz J."/>
            <person name="Terry A."/>
            <person name="Vize P.D."/>
            <person name="Warren W.C."/>
            <person name="Wells D."/>
            <person name="Wills A."/>
            <person name="Wilson R.K."/>
            <person name="Zimmerman L.B."/>
            <person name="Zorn A.M."/>
            <person name="Grainger R."/>
            <person name="Grammer T."/>
            <person name="Khokha M.K."/>
            <person name="Richardson P.M."/>
            <person name="Rokhsar D.S."/>
        </authorList>
    </citation>
    <scope>NUCLEOTIDE SEQUENCE [LARGE SCALE GENOMIC DNA]</scope>
    <source>
        <strain evidence="4">Nigerian</strain>
    </source>
</reference>
<accession>A0A6I8S654</accession>
<evidence type="ECO:0000313" key="4">
    <source>
        <dbReference type="Ensembl" id="ENSXETP00000090335"/>
    </source>
</evidence>
<name>A0A6I8S654_XENTR</name>
<dbReference type="Gene3D" id="3.30.710.10">
    <property type="entry name" value="Potassium Channel Kv1.1, Chain A"/>
    <property type="match status" value="1"/>
</dbReference>
<feature type="compositionally biased region" description="Acidic residues" evidence="1">
    <location>
        <begin position="602"/>
        <end position="611"/>
    </location>
</feature>
<sequence length="611" mass="68464">MFCLSYLIIEIQLLTIFLCILSYSFIAFVLFFLLKTQPPSSCIPACSHQGEGVSVHACLLAACSPYLAKLLASVTEVSQLDTDSAIQTDCTGHILTVPGIPSCYLLPLVHYMYTSELEVTPENVHGVLEAARRLQIPELEGLRLEGGRLVRPELARKLNRDCFGSVISQYATESGNGKQIFTKEEITSGRNVPVRMHEQGPCILEKRTNKEHTFPADTGSLLRGKMEASSSLQGNIENPLLEITKNPTEKSGPSTVQTCFQSRENYECAFQDSGTTQNVSAINQDIEMTKLSSEIPLIVLNPDQKRHILVSEHGADTVPSRKTDMQDKKLFKLQRAYKVRKETGEQATKGKTNIIPLSRIIKLDRGEKQDMPQMDENIKNNFKHKQNHNMNSNLNPQDSVLKQVCRNKNSQCTIKLELNDPSIQTQSHIQVCPEQQRIVQSHLEENAALQKDVCVTCVIAKPMANTLLQHKTVKVVKLQHTGSNVMNTKKILLEERDMIISSQKRTCQGIKRDWCADEFEDKHKELVKRSKTENGHWWEEINEVESPAYALSPNEQDMQLNQPEELVEQILSVSSPSSSEVDVGGQSPVPTKYVGVRPDSSSESDTEIDIL</sequence>
<dbReference type="PANTHER" id="PTHR47639:SF1">
    <property type="entry name" value="BTB_POZ DOMAIN-CONTAINING PROTEIN 18"/>
    <property type="match status" value="1"/>
</dbReference>